<gene>
    <name evidence="4" type="ORF">A3G51_02450</name>
</gene>
<dbReference type="NCBIfam" id="TIGR00125">
    <property type="entry name" value="cyt_tran_rel"/>
    <property type="match status" value="1"/>
</dbReference>
<dbReference type="Proteomes" id="UP000177745">
    <property type="component" value="Unassembled WGS sequence"/>
</dbReference>
<evidence type="ECO:0000256" key="2">
    <source>
        <dbReference type="ARBA" id="ARBA00022695"/>
    </source>
</evidence>
<dbReference type="InterPro" id="IPR050385">
    <property type="entry name" value="Archaeal_FAD_synthase"/>
</dbReference>
<evidence type="ECO:0000313" key="4">
    <source>
        <dbReference type="EMBL" id="OGN33522.1"/>
    </source>
</evidence>
<protein>
    <recommendedName>
        <fullName evidence="3">Cytidyltransferase-like domain-containing protein</fullName>
    </recommendedName>
</protein>
<dbReference type="GO" id="GO:0016779">
    <property type="term" value="F:nucleotidyltransferase activity"/>
    <property type="evidence" value="ECO:0007669"/>
    <property type="project" value="UniProtKB-KW"/>
</dbReference>
<evidence type="ECO:0000256" key="1">
    <source>
        <dbReference type="ARBA" id="ARBA00022679"/>
    </source>
</evidence>
<sequence length="339" mass="38393">MGNKRQIIVAVSGAFDPIHIGHIRLIKEAKRLGDKLVVILNNDNWLLNKKTQVFIHQNERKEILEAIKEVGEVIISSHSANPKDMSVSRELFKIKPDIFVKGGDRKSKKDIPEAEACKKIGCRIVFNIGHGGNFKYSSWLLANYISSLNRIKQIDVNKTTAKIRQVFKKSKTPVSLNIKSALSEIILNVMNRRRAFGLFVILGWHNKWNNFTDVPDSSQDIYKKHHVNLKDLIKEGKHYKIESTLDFDGAILIDKNGNILDSGIIIEGLRPKVIADKINPGKFKDLSQQFGFKGKVHSRHLSAIAASYIFKGTTVFTVSEENDSFHIFENGKIAYQYGK</sequence>
<dbReference type="SUPFAM" id="SSF143597">
    <property type="entry name" value="YojJ-like"/>
    <property type="match status" value="1"/>
</dbReference>
<dbReference type="EMBL" id="MGKY01000015">
    <property type="protein sequence ID" value="OGN33522.1"/>
    <property type="molecule type" value="Genomic_DNA"/>
</dbReference>
<dbReference type="AlphaFoldDB" id="A0A1F8H7E6"/>
<dbReference type="InterPro" id="IPR004821">
    <property type="entry name" value="Cyt_trans-like"/>
</dbReference>
<accession>A0A1F8H7E6</accession>
<keyword evidence="1" id="KW-0808">Transferase</keyword>
<dbReference type="InterPro" id="IPR036888">
    <property type="entry name" value="DNA_integrity_DisA_N_sf"/>
</dbReference>
<dbReference type="Gene3D" id="3.40.1700.10">
    <property type="entry name" value="DNA integrity scanning protein, DisA, N-terminal domain"/>
    <property type="match status" value="1"/>
</dbReference>
<feature type="domain" description="Cytidyltransferase-like" evidence="3">
    <location>
        <begin position="12"/>
        <end position="106"/>
    </location>
</feature>
<comment type="caution">
    <text evidence="4">The sequence shown here is derived from an EMBL/GenBank/DDBJ whole genome shotgun (WGS) entry which is preliminary data.</text>
</comment>
<proteinExistence type="predicted"/>
<keyword evidence="2" id="KW-0548">Nucleotidyltransferase</keyword>
<dbReference type="Gene3D" id="3.40.50.620">
    <property type="entry name" value="HUPs"/>
    <property type="match status" value="1"/>
</dbReference>
<organism evidence="4 5">
    <name type="scientific">Candidatus Yanofskybacteria bacterium RIFCSPLOWO2_12_FULL_43_11b</name>
    <dbReference type="NCBI Taxonomy" id="1802710"/>
    <lineage>
        <taxon>Bacteria</taxon>
        <taxon>Candidatus Yanofskyibacteriota</taxon>
    </lineage>
</organism>
<dbReference type="SUPFAM" id="SSF52374">
    <property type="entry name" value="Nucleotidylyl transferase"/>
    <property type="match status" value="1"/>
</dbReference>
<name>A0A1F8H7E6_9BACT</name>
<dbReference type="InterPro" id="IPR014729">
    <property type="entry name" value="Rossmann-like_a/b/a_fold"/>
</dbReference>
<dbReference type="PANTHER" id="PTHR43793">
    <property type="entry name" value="FAD SYNTHASE"/>
    <property type="match status" value="1"/>
</dbReference>
<evidence type="ECO:0000313" key="5">
    <source>
        <dbReference type="Proteomes" id="UP000177745"/>
    </source>
</evidence>
<dbReference type="PANTHER" id="PTHR43793:SF1">
    <property type="entry name" value="FAD SYNTHASE"/>
    <property type="match status" value="1"/>
</dbReference>
<dbReference type="Pfam" id="PF01467">
    <property type="entry name" value="CTP_transf_like"/>
    <property type="match status" value="1"/>
</dbReference>
<reference evidence="4 5" key="1">
    <citation type="journal article" date="2016" name="Nat. Commun.">
        <title>Thousands of microbial genomes shed light on interconnected biogeochemical processes in an aquifer system.</title>
        <authorList>
            <person name="Anantharaman K."/>
            <person name="Brown C.T."/>
            <person name="Hug L.A."/>
            <person name="Sharon I."/>
            <person name="Castelle C.J."/>
            <person name="Probst A.J."/>
            <person name="Thomas B.C."/>
            <person name="Singh A."/>
            <person name="Wilkins M.J."/>
            <person name="Karaoz U."/>
            <person name="Brodie E.L."/>
            <person name="Williams K.H."/>
            <person name="Hubbard S.S."/>
            <person name="Banfield J.F."/>
        </authorList>
    </citation>
    <scope>NUCLEOTIDE SEQUENCE [LARGE SCALE GENOMIC DNA]</scope>
</reference>
<evidence type="ECO:0000259" key="3">
    <source>
        <dbReference type="Pfam" id="PF01467"/>
    </source>
</evidence>